<reference evidence="1" key="1">
    <citation type="submission" date="2023-05" db="EMBL/GenBank/DDBJ databases">
        <title>Nepenthes gracilis genome sequencing.</title>
        <authorList>
            <person name="Fukushima K."/>
        </authorList>
    </citation>
    <scope>NUCLEOTIDE SEQUENCE</scope>
    <source>
        <strain evidence="1">SING2019-196</strain>
    </source>
</reference>
<dbReference type="Proteomes" id="UP001279734">
    <property type="component" value="Unassembled WGS sequence"/>
</dbReference>
<proteinExistence type="predicted"/>
<accession>A0AAD3RWV2</accession>
<dbReference type="AlphaFoldDB" id="A0AAD3RWV2"/>
<gene>
    <name evidence="1" type="ORF">Nepgr_000855</name>
</gene>
<dbReference type="EMBL" id="BSYO01000001">
    <property type="protein sequence ID" value="GMG99015.1"/>
    <property type="molecule type" value="Genomic_DNA"/>
</dbReference>
<organism evidence="1 2">
    <name type="scientific">Nepenthes gracilis</name>
    <name type="common">Slender pitcher plant</name>
    <dbReference type="NCBI Taxonomy" id="150966"/>
    <lineage>
        <taxon>Eukaryota</taxon>
        <taxon>Viridiplantae</taxon>
        <taxon>Streptophyta</taxon>
        <taxon>Embryophyta</taxon>
        <taxon>Tracheophyta</taxon>
        <taxon>Spermatophyta</taxon>
        <taxon>Magnoliopsida</taxon>
        <taxon>eudicotyledons</taxon>
        <taxon>Gunneridae</taxon>
        <taxon>Pentapetalae</taxon>
        <taxon>Caryophyllales</taxon>
        <taxon>Nepenthaceae</taxon>
        <taxon>Nepenthes</taxon>
    </lineage>
</organism>
<name>A0AAD3RWV2_NEPGR</name>
<sequence length="70" mass="7744">MQSFYGSSRSSLFLGFSSSQSNLRIFITTAAIDPTPRSSWAQPHRSLDHSGVVLFSLQQIIRNADLISIT</sequence>
<keyword evidence="2" id="KW-1185">Reference proteome</keyword>
<evidence type="ECO:0000313" key="2">
    <source>
        <dbReference type="Proteomes" id="UP001279734"/>
    </source>
</evidence>
<evidence type="ECO:0000313" key="1">
    <source>
        <dbReference type="EMBL" id="GMG99015.1"/>
    </source>
</evidence>
<comment type="caution">
    <text evidence="1">The sequence shown here is derived from an EMBL/GenBank/DDBJ whole genome shotgun (WGS) entry which is preliminary data.</text>
</comment>
<protein>
    <submittedName>
        <fullName evidence="1">Uncharacterized protein</fullName>
    </submittedName>
</protein>